<dbReference type="Gene3D" id="3.40.50.720">
    <property type="entry name" value="NAD(P)-binding Rossmann-like Domain"/>
    <property type="match status" value="1"/>
</dbReference>
<dbReference type="Proteomes" id="UP000007882">
    <property type="component" value="Chromosome"/>
</dbReference>
<name>I0HBJ5_ACTM4</name>
<sequence length="292" mass="31283">MSQVDTSRIDYLLANRNAADHIVVVGVGSGGFPVLQHLAMSGWANFTLVDPDTLDEPNLVKHPALRAELGRPKTAIARRWLLDRNPGVRCATVEADVLRLPEPELAELIGGAAMVVSATDSNPVRHFLNDQCVRHATPMTVGLVHRGGIGGTVLAYRPGVTGCYACMETVAEGLGHLPDDDELPITEEEAETHYGHNLRDVAAAGLSSDIAMIAALHARLTISELLSRDQRAESPNWISMRIRDDAGLAPEAHRLTLPAIDKCPSCGPITEAATETVTDRATDKVTDKATEG</sequence>
<evidence type="ECO:0000313" key="2">
    <source>
        <dbReference type="EMBL" id="BAL90382.1"/>
    </source>
</evidence>
<dbReference type="EMBL" id="AP012319">
    <property type="protein sequence ID" value="BAL90382.1"/>
    <property type="molecule type" value="Genomic_DNA"/>
</dbReference>
<gene>
    <name evidence="2" type="ordered locus">AMIS_51620</name>
</gene>
<keyword evidence="3" id="KW-1185">Reference proteome</keyword>
<dbReference type="SUPFAM" id="SSF69572">
    <property type="entry name" value="Activating enzymes of the ubiquitin-like proteins"/>
    <property type="match status" value="1"/>
</dbReference>
<protein>
    <recommendedName>
        <fullName evidence="1">THIF-type NAD/FAD binding fold domain-containing protein</fullName>
    </recommendedName>
</protein>
<dbReference type="GO" id="GO:0005737">
    <property type="term" value="C:cytoplasm"/>
    <property type="evidence" value="ECO:0007669"/>
    <property type="project" value="TreeGrafter"/>
</dbReference>
<dbReference type="InterPro" id="IPR035985">
    <property type="entry name" value="Ubiquitin-activating_enz"/>
</dbReference>
<dbReference type="OrthoDB" id="9204719at2"/>
<feature type="domain" description="THIF-type NAD/FAD binding fold" evidence="1">
    <location>
        <begin position="19"/>
        <end position="222"/>
    </location>
</feature>
<dbReference type="InterPro" id="IPR045886">
    <property type="entry name" value="ThiF/MoeB/HesA"/>
</dbReference>
<reference evidence="2 3" key="1">
    <citation type="submission" date="2012-02" db="EMBL/GenBank/DDBJ databases">
        <title>Complete genome sequence of Actinoplanes missouriensis 431 (= NBRC 102363).</title>
        <authorList>
            <person name="Ohnishi Y."/>
            <person name="Ishikawa J."/>
            <person name="Sekine M."/>
            <person name="Hosoyama A."/>
            <person name="Harada T."/>
            <person name="Narita H."/>
            <person name="Hata T."/>
            <person name="Konno Y."/>
            <person name="Tutikane K."/>
            <person name="Fujita N."/>
            <person name="Horinouchi S."/>
            <person name="Hayakawa M."/>
        </authorList>
    </citation>
    <scope>NUCLEOTIDE SEQUENCE [LARGE SCALE GENOMIC DNA]</scope>
    <source>
        <strain evidence="3">ATCC 14538 / DSM 43046 / CBS 188.64 / JCM 3121 / NBRC 102363 / NCIMB 12654 / NRRL B-3342 / UNCC 431</strain>
    </source>
</reference>
<dbReference type="eggNOG" id="COG0476">
    <property type="taxonomic scope" value="Bacteria"/>
</dbReference>
<dbReference type="GO" id="GO:0008641">
    <property type="term" value="F:ubiquitin-like modifier activating enzyme activity"/>
    <property type="evidence" value="ECO:0007669"/>
    <property type="project" value="InterPro"/>
</dbReference>
<dbReference type="KEGG" id="ams:AMIS_51620"/>
<evidence type="ECO:0000259" key="1">
    <source>
        <dbReference type="Pfam" id="PF00899"/>
    </source>
</evidence>
<dbReference type="STRING" id="512565.AMIS_51620"/>
<dbReference type="GO" id="GO:0016779">
    <property type="term" value="F:nucleotidyltransferase activity"/>
    <property type="evidence" value="ECO:0007669"/>
    <property type="project" value="TreeGrafter"/>
</dbReference>
<dbReference type="AlphaFoldDB" id="I0HBJ5"/>
<dbReference type="RefSeq" id="WP_014445270.1">
    <property type="nucleotide sequence ID" value="NC_017093.1"/>
</dbReference>
<dbReference type="PATRIC" id="fig|512565.3.peg.5157"/>
<dbReference type="GO" id="GO:0004792">
    <property type="term" value="F:thiosulfate-cyanide sulfurtransferase activity"/>
    <property type="evidence" value="ECO:0007669"/>
    <property type="project" value="TreeGrafter"/>
</dbReference>
<dbReference type="PANTHER" id="PTHR10953">
    <property type="entry name" value="UBIQUITIN-ACTIVATING ENZYME E1"/>
    <property type="match status" value="1"/>
</dbReference>
<dbReference type="PANTHER" id="PTHR10953:SF102">
    <property type="entry name" value="ADENYLYLTRANSFERASE AND SULFURTRANSFERASE MOCS3"/>
    <property type="match status" value="1"/>
</dbReference>
<evidence type="ECO:0000313" key="3">
    <source>
        <dbReference type="Proteomes" id="UP000007882"/>
    </source>
</evidence>
<organism evidence="2 3">
    <name type="scientific">Actinoplanes missouriensis (strain ATCC 14538 / DSM 43046 / CBS 188.64 / JCM 3121 / NBRC 102363 / NCIMB 12654 / NRRL B-3342 / UNCC 431)</name>
    <dbReference type="NCBI Taxonomy" id="512565"/>
    <lineage>
        <taxon>Bacteria</taxon>
        <taxon>Bacillati</taxon>
        <taxon>Actinomycetota</taxon>
        <taxon>Actinomycetes</taxon>
        <taxon>Micromonosporales</taxon>
        <taxon>Micromonosporaceae</taxon>
        <taxon>Actinoplanes</taxon>
    </lineage>
</organism>
<dbReference type="Pfam" id="PF00899">
    <property type="entry name" value="ThiF"/>
    <property type="match status" value="1"/>
</dbReference>
<dbReference type="HOGENOM" id="CLU_951978_0_0_11"/>
<accession>I0HBJ5</accession>
<proteinExistence type="predicted"/>
<dbReference type="InterPro" id="IPR000594">
    <property type="entry name" value="ThiF_NAD_FAD-bd"/>
</dbReference>